<evidence type="ECO:0008006" key="5">
    <source>
        <dbReference type="Google" id="ProtNLM"/>
    </source>
</evidence>
<dbReference type="AlphaFoldDB" id="E8QZR7"/>
<dbReference type="KEGG" id="ipa:Isop_1619"/>
<evidence type="ECO:0000256" key="1">
    <source>
        <dbReference type="SAM" id="Coils"/>
    </source>
</evidence>
<dbReference type="Proteomes" id="UP000008631">
    <property type="component" value="Chromosome"/>
</dbReference>
<accession>E8QZR7</accession>
<feature type="region of interest" description="Disordered" evidence="2">
    <location>
        <begin position="531"/>
        <end position="827"/>
    </location>
</feature>
<dbReference type="GO" id="GO:0015562">
    <property type="term" value="F:efflux transmembrane transporter activity"/>
    <property type="evidence" value="ECO:0007669"/>
    <property type="project" value="InterPro"/>
</dbReference>
<evidence type="ECO:0000313" key="3">
    <source>
        <dbReference type="EMBL" id="ADV62203.1"/>
    </source>
</evidence>
<dbReference type="PRINTS" id="PR01217">
    <property type="entry name" value="PRICHEXTENSN"/>
</dbReference>
<reference evidence="3 4" key="2">
    <citation type="journal article" date="2011" name="Stand. Genomic Sci.">
        <title>Complete genome sequence of Isosphaera pallida type strain (IS1B).</title>
        <authorList>
            <consortium name="US DOE Joint Genome Institute (JGI-PGF)"/>
            <person name="Goker M."/>
            <person name="Cleland D."/>
            <person name="Saunders E."/>
            <person name="Lapidus A."/>
            <person name="Nolan M."/>
            <person name="Lucas S."/>
            <person name="Hammon N."/>
            <person name="Deshpande S."/>
            <person name="Cheng J.F."/>
            <person name="Tapia R."/>
            <person name="Han C."/>
            <person name="Goodwin L."/>
            <person name="Pitluck S."/>
            <person name="Liolios K."/>
            <person name="Pagani I."/>
            <person name="Ivanova N."/>
            <person name="Mavromatis K."/>
            <person name="Pati A."/>
            <person name="Chen A."/>
            <person name="Palaniappan K."/>
            <person name="Land M."/>
            <person name="Hauser L."/>
            <person name="Chang Y.J."/>
            <person name="Jeffries C.D."/>
            <person name="Detter J.C."/>
            <person name="Beck B."/>
            <person name="Woyke T."/>
            <person name="Bristow J."/>
            <person name="Eisen J.A."/>
            <person name="Markowitz V."/>
            <person name="Hugenholtz P."/>
            <person name="Kyrpides N.C."/>
            <person name="Klenk H.P."/>
        </authorList>
    </citation>
    <scope>NUCLEOTIDE SEQUENCE [LARGE SCALE GENOMIC DNA]</scope>
    <source>
        <strain evidence="4">ATCC 43644 / DSM 9630 / IS1B</strain>
    </source>
</reference>
<keyword evidence="1" id="KW-0175">Coiled coil</keyword>
<dbReference type="Gene3D" id="1.20.1600.10">
    <property type="entry name" value="Outer membrane efflux proteins (OEP)"/>
    <property type="match status" value="1"/>
</dbReference>
<dbReference type="RefSeq" id="WP_013564491.1">
    <property type="nucleotide sequence ID" value="NC_014962.1"/>
</dbReference>
<dbReference type="PANTHER" id="PTHR30203">
    <property type="entry name" value="OUTER MEMBRANE CATION EFFLUX PROTEIN"/>
    <property type="match status" value="1"/>
</dbReference>
<dbReference type="PANTHER" id="PTHR30203:SF24">
    <property type="entry name" value="BLR4935 PROTEIN"/>
    <property type="match status" value="1"/>
</dbReference>
<dbReference type="HOGENOM" id="CLU_330869_0_0_0"/>
<feature type="compositionally biased region" description="Low complexity" evidence="2">
    <location>
        <begin position="795"/>
        <end position="804"/>
    </location>
</feature>
<reference key="1">
    <citation type="submission" date="2010-11" db="EMBL/GenBank/DDBJ databases">
        <title>The complete sequence of chromosome of Isophaera pallida ATCC 43644.</title>
        <authorList>
            <consortium name="US DOE Joint Genome Institute (JGI-PGF)"/>
            <person name="Lucas S."/>
            <person name="Copeland A."/>
            <person name="Lapidus A."/>
            <person name="Bruce D."/>
            <person name="Goodwin L."/>
            <person name="Pitluck S."/>
            <person name="Kyrpides N."/>
            <person name="Mavromatis K."/>
            <person name="Pagani I."/>
            <person name="Ivanova N."/>
            <person name="Saunders E."/>
            <person name="Brettin T."/>
            <person name="Detter J.C."/>
            <person name="Han C."/>
            <person name="Tapia R."/>
            <person name="Land M."/>
            <person name="Hauser L."/>
            <person name="Markowitz V."/>
            <person name="Cheng J.-F."/>
            <person name="Hugenholtz P."/>
            <person name="Woyke T."/>
            <person name="Wu D."/>
            <person name="Eisen J.A."/>
        </authorList>
    </citation>
    <scope>NUCLEOTIDE SEQUENCE</scope>
    <source>
        <strain>ATCC 43644</strain>
    </source>
</reference>
<keyword evidence="4" id="KW-1185">Reference proteome</keyword>
<organism evidence="3 4">
    <name type="scientific">Isosphaera pallida (strain ATCC 43644 / DSM 9630 / IS1B)</name>
    <dbReference type="NCBI Taxonomy" id="575540"/>
    <lineage>
        <taxon>Bacteria</taxon>
        <taxon>Pseudomonadati</taxon>
        <taxon>Planctomycetota</taxon>
        <taxon>Planctomycetia</taxon>
        <taxon>Isosphaerales</taxon>
        <taxon>Isosphaeraceae</taxon>
        <taxon>Isosphaera</taxon>
    </lineage>
</organism>
<sequence length="866" mass="92425">MCGQGRWPRGLTALGLLVSLGGCTMTATESRIASYSHPALDRVAAPAVDRTSKDSSPNAPVTHGIIPTRLDSITLRAQSPTATHSAASRSGSLRPRADEPAAESSSVSTAVTDPGPAARSANLALAPEVKRTPPSSPPVRSGGVATVRSAQDGREVWEAPSPQTIHTHLPAALDSSLVGGAEPSRKADEADSDREAWTLDQLIERAKTENRELAAARARVQALGGMEAGVRYRQTGQFLGIPIVESVPYVADSTELQRRLCEMARREQAVVAAVKAAVAELLYAQRGLAELKLSHDEAKRVVEDARRRLPNGSDASSDLLRAEVALTELDHERAELERVQRHARARLAALLHWDDPDHLRLADHDPGLITRDATDPQALCQEIERLVAQVADTNPGLQAAAWIAHSPATAAGGAAALIAATLDYESARDGSIMAIRALGAEALALAHRLESTRQRILPRVAQAWTLAREDYLNGSIEYQTLRDTQNEWHRARLNHHRLDADLSIALARLEQAVGRELDTRALGLRLLNDASSPDTEAQRDLGRKSSTTDSSSSSGMASEPQPLPLPTLPRDSDSPPAPTPSAPSTPDLGPIDPETTAPSPRTPPAFQPLGEGDFDPPPLRRFAPAVVEDDPAPNQTLPDWDQAPVAPQTPSWPSEAPPTGNQNTSDRPETTRETPTQPNSSASPLIPPATPARVGPPRGRVVSDPPPARPSRTEPLPNSNTAATDPGLDFVRENPPAATYSTPTAAPLAEGLELPEPNDVLLRLPPPNGDPPLPRPADEVDSQTLPPSVTPPQPSQSRPPVTRSVRLDSVPRPLEPVTPGTLPIPHELRPWNRALDQVVRPASILTPTNRPAAPKVILGAPQIMPR</sequence>
<dbReference type="PROSITE" id="PS51257">
    <property type="entry name" value="PROKAR_LIPOPROTEIN"/>
    <property type="match status" value="1"/>
</dbReference>
<feature type="compositionally biased region" description="Pro residues" evidence="2">
    <location>
        <begin position="764"/>
        <end position="775"/>
    </location>
</feature>
<dbReference type="EMBL" id="CP002353">
    <property type="protein sequence ID" value="ADV62203.1"/>
    <property type="molecule type" value="Genomic_DNA"/>
</dbReference>
<gene>
    <name evidence="3" type="ordered locus">Isop_1619</name>
</gene>
<proteinExistence type="predicted"/>
<feature type="compositionally biased region" description="Low complexity" evidence="2">
    <location>
        <begin position="735"/>
        <end position="747"/>
    </location>
</feature>
<dbReference type="InterPro" id="IPR010131">
    <property type="entry name" value="MdtP/NodT-like"/>
</dbReference>
<feature type="compositionally biased region" description="Low complexity" evidence="2">
    <location>
        <begin position="102"/>
        <end position="112"/>
    </location>
</feature>
<evidence type="ECO:0000256" key="2">
    <source>
        <dbReference type="SAM" id="MobiDB-lite"/>
    </source>
</evidence>
<dbReference type="InParanoid" id="E8QZR7"/>
<dbReference type="eggNOG" id="COG1538">
    <property type="taxonomic scope" value="Bacteria"/>
</dbReference>
<dbReference type="STRING" id="575540.Isop_1619"/>
<feature type="coiled-coil region" evidence="1">
    <location>
        <begin position="288"/>
        <end position="346"/>
    </location>
</feature>
<feature type="compositionally biased region" description="Polar residues" evidence="2">
    <location>
        <begin position="75"/>
        <end position="91"/>
    </location>
</feature>
<name>E8QZR7_ISOPI</name>
<evidence type="ECO:0000313" key="4">
    <source>
        <dbReference type="Proteomes" id="UP000008631"/>
    </source>
</evidence>
<protein>
    <recommendedName>
        <fullName evidence="5">Outer membrane efflux protein</fullName>
    </recommendedName>
</protein>
<feature type="region of interest" description="Disordered" evidence="2">
    <location>
        <begin position="46"/>
        <end position="154"/>
    </location>
</feature>
<feature type="compositionally biased region" description="Low complexity" evidence="2">
    <location>
        <begin position="545"/>
        <end position="554"/>
    </location>
</feature>
<dbReference type="SUPFAM" id="SSF56954">
    <property type="entry name" value="Outer membrane efflux proteins (OEP)"/>
    <property type="match status" value="1"/>
</dbReference>